<gene>
    <name evidence="6" type="ORF">BaRGS_00036445</name>
</gene>
<dbReference type="PROSITE" id="PS51465">
    <property type="entry name" value="KAZAL_2"/>
    <property type="match status" value="1"/>
</dbReference>
<dbReference type="GO" id="GO:0004867">
    <property type="term" value="F:serine-type endopeptidase inhibitor activity"/>
    <property type="evidence" value="ECO:0007669"/>
    <property type="project" value="UniProtKB-KW"/>
</dbReference>
<evidence type="ECO:0000256" key="2">
    <source>
        <dbReference type="ARBA" id="ARBA00022900"/>
    </source>
</evidence>
<dbReference type="SMART" id="SM00280">
    <property type="entry name" value="KAZAL"/>
    <property type="match status" value="1"/>
</dbReference>
<evidence type="ECO:0000256" key="3">
    <source>
        <dbReference type="ARBA" id="ARBA00023157"/>
    </source>
</evidence>
<dbReference type="AlphaFoldDB" id="A0ABD0JBI1"/>
<keyword evidence="7" id="KW-1185">Reference proteome</keyword>
<dbReference type="Proteomes" id="UP001519460">
    <property type="component" value="Unassembled WGS sequence"/>
</dbReference>
<keyword evidence="3" id="KW-1015">Disulfide bond</keyword>
<dbReference type="EMBL" id="JACVVK020000513">
    <property type="protein sequence ID" value="KAK7469539.1"/>
    <property type="molecule type" value="Genomic_DNA"/>
</dbReference>
<evidence type="ECO:0000313" key="6">
    <source>
        <dbReference type="EMBL" id="KAK7469539.1"/>
    </source>
</evidence>
<dbReference type="SUPFAM" id="SSF100895">
    <property type="entry name" value="Kazal-type serine protease inhibitors"/>
    <property type="match status" value="1"/>
</dbReference>
<keyword evidence="2" id="KW-0722">Serine protease inhibitor</keyword>
<evidence type="ECO:0000256" key="1">
    <source>
        <dbReference type="ARBA" id="ARBA00022690"/>
    </source>
</evidence>
<dbReference type="InterPro" id="IPR002350">
    <property type="entry name" value="Kazal_dom"/>
</dbReference>
<reference evidence="6 7" key="1">
    <citation type="journal article" date="2023" name="Sci. Data">
        <title>Genome assembly of the Korean intertidal mud-creeper Batillaria attramentaria.</title>
        <authorList>
            <person name="Patra A.K."/>
            <person name="Ho P.T."/>
            <person name="Jun S."/>
            <person name="Lee S.J."/>
            <person name="Kim Y."/>
            <person name="Won Y.J."/>
        </authorList>
    </citation>
    <scope>NUCLEOTIDE SEQUENCE [LARGE SCALE GENOMIC DNA]</scope>
    <source>
        <strain evidence="6">Wonlab-2016</strain>
    </source>
</reference>
<organism evidence="6 7">
    <name type="scientific">Batillaria attramentaria</name>
    <dbReference type="NCBI Taxonomy" id="370345"/>
    <lineage>
        <taxon>Eukaryota</taxon>
        <taxon>Metazoa</taxon>
        <taxon>Spiralia</taxon>
        <taxon>Lophotrochozoa</taxon>
        <taxon>Mollusca</taxon>
        <taxon>Gastropoda</taxon>
        <taxon>Caenogastropoda</taxon>
        <taxon>Sorbeoconcha</taxon>
        <taxon>Cerithioidea</taxon>
        <taxon>Batillariidae</taxon>
        <taxon>Batillaria</taxon>
    </lineage>
</organism>
<keyword evidence="1" id="KW-0646">Protease inhibitor</keyword>
<dbReference type="CDD" id="cd00104">
    <property type="entry name" value="KAZAL_FS"/>
    <property type="match status" value="1"/>
</dbReference>
<keyword evidence="4" id="KW-0732">Signal</keyword>
<name>A0ABD0JBI1_9CAEN</name>
<evidence type="ECO:0000256" key="4">
    <source>
        <dbReference type="SAM" id="SignalP"/>
    </source>
</evidence>
<feature type="signal peptide" evidence="4">
    <location>
        <begin position="1"/>
        <end position="22"/>
    </location>
</feature>
<evidence type="ECO:0000259" key="5">
    <source>
        <dbReference type="PROSITE" id="PS51465"/>
    </source>
</evidence>
<protein>
    <recommendedName>
        <fullName evidence="5">Kazal-like domain-containing protein</fullName>
    </recommendedName>
</protein>
<dbReference type="PRINTS" id="PR00290">
    <property type="entry name" value="KAZALINHBTR"/>
</dbReference>
<proteinExistence type="predicted"/>
<dbReference type="InterPro" id="IPR036058">
    <property type="entry name" value="Kazal_dom_sf"/>
</dbReference>
<dbReference type="InterPro" id="IPR001239">
    <property type="entry name" value="Prot_inh_Kazal-m"/>
</dbReference>
<dbReference type="Pfam" id="PF00050">
    <property type="entry name" value="Kazal_1"/>
    <property type="match status" value="1"/>
</dbReference>
<evidence type="ECO:0000313" key="7">
    <source>
        <dbReference type="Proteomes" id="UP001519460"/>
    </source>
</evidence>
<sequence length="74" mass="7978">MMKQTVVLALFVVSLAVMMASGEECVPLVACTREYNPVCGSDGTTYANPCLFNAQREKCDGELRLQGCGQCPTQ</sequence>
<accession>A0ABD0JBI1</accession>
<dbReference type="Gene3D" id="3.30.60.30">
    <property type="match status" value="1"/>
</dbReference>
<feature type="domain" description="Kazal-like" evidence="5">
    <location>
        <begin position="19"/>
        <end position="73"/>
    </location>
</feature>
<comment type="caution">
    <text evidence="6">The sequence shown here is derived from an EMBL/GenBank/DDBJ whole genome shotgun (WGS) entry which is preliminary data.</text>
</comment>
<feature type="chain" id="PRO_5044770711" description="Kazal-like domain-containing protein" evidence="4">
    <location>
        <begin position="23"/>
        <end position="74"/>
    </location>
</feature>